<reference evidence="11 12" key="1">
    <citation type="submission" date="2021-04" db="EMBL/GenBank/DDBJ databases">
        <title>Novel species identification of genus Shewanella.</title>
        <authorList>
            <person name="Liu G."/>
        </authorList>
    </citation>
    <scope>NUCLEOTIDE SEQUENCE [LARGE SCALE GENOMIC DNA]</scope>
    <source>
        <strain evidence="11 12">FJAT-54481</strain>
    </source>
</reference>
<keyword evidence="4 9" id="KW-0456">Lyase</keyword>
<evidence type="ECO:0000256" key="2">
    <source>
        <dbReference type="ARBA" id="ARBA00008133"/>
    </source>
</evidence>
<evidence type="ECO:0000256" key="1">
    <source>
        <dbReference type="ARBA" id="ARBA00004772"/>
    </source>
</evidence>
<evidence type="ECO:0000256" key="7">
    <source>
        <dbReference type="ARBA" id="ARBA00040167"/>
    </source>
</evidence>
<dbReference type="InterPro" id="IPR039793">
    <property type="entry name" value="UROS/Hem4"/>
</dbReference>
<name>A0ABX7YV29_9GAMM</name>
<keyword evidence="12" id="KW-1185">Reference proteome</keyword>
<organism evidence="11 12">
    <name type="scientific">Shewanella yunxiaonensis</name>
    <dbReference type="NCBI Taxonomy" id="2829809"/>
    <lineage>
        <taxon>Bacteria</taxon>
        <taxon>Pseudomonadati</taxon>
        <taxon>Pseudomonadota</taxon>
        <taxon>Gammaproteobacteria</taxon>
        <taxon>Alteromonadales</taxon>
        <taxon>Shewanellaceae</taxon>
        <taxon>Shewanella</taxon>
    </lineage>
</organism>
<dbReference type="Gene3D" id="3.40.50.10090">
    <property type="match status" value="2"/>
</dbReference>
<protein>
    <recommendedName>
        <fullName evidence="7 9">Uroporphyrinogen-III synthase</fullName>
        <ecNumber evidence="3 9">4.2.1.75</ecNumber>
    </recommendedName>
</protein>
<evidence type="ECO:0000256" key="6">
    <source>
        <dbReference type="ARBA" id="ARBA00037589"/>
    </source>
</evidence>
<dbReference type="PANTHER" id="PTHR38042:SF1">
    <property type="entry name" value="UROPORPHYRINOGEN-III SYNTHASE, CHLOROPLASTIC"/>
    <property type="match status" value="1"/>
</dbReference>
<dbReference type="RefSeq" id="WP_212595216.1">
    <property type="nucleotide sequence ID" value="NZ_CP073587.1"/>
</dbReference>
<evidence type="ECO:0000256" key="8">
    <source>
        <dbReference type="ARBA" id="ARBA00048617"/>
    </source>
</evidence>
<evidence type="ECO:0000256" key="9">
    <source>
        <dbReference type="RuleBase" id="RU366031"/>
    </source>
</evidence>
<comment type="similarity">
    <text evidence="2 9">Belongs to the uroporphyrinogen-III synthase family.</text>
</comment>
<dbReference type="Proteomes" id="UP000679575">
    <property type="component" value="Chromosome"/>
</dbReference>
<dbReference type="SUPFAM" id="SSF69618">
    <property type="entry name" value="HemD-like"/>
    <property type="match status" value="1"/>
</dbReference>
<dbReference type="CDD" id="cd06578">
    <property type="entry name" value="HemD"/>
    <property type="match status" value="1"/>
</dbReference>
<gene>
    <name evidence="11" type="ORF">KDN34_01635</name>
</gene>
<comment type="function">
    <text evidence="6 9">Catalyzes cyclization of the linear tetrapyrrole, hydroxymethylbilane, to the macrocyclic uroporphyrinogen III.</text>
</comment>
<dbReference type="EMBL" id="CP073587">
    <property type="protein sequence ID" value="QUN06200.1"/>
    <property type="molecule type" value="Genomic_DNA"/>
</dbReference>
<proteinExistence type="inferred from homology"/>
<dbReference type="Pfam" id="PF02602">
    <property type="entry name" value="HEM4"/>
    <property type="match status" value="1"/>
</dbReference>
<comment type="catalytic activity">
    <reaction evidence="8 9">
        <text>hydroxymethylbilane = uroporphyrinogen III + H2O</text>
        <dbReference type="Rhea" id="RHEA:18965"/>
        <dbReference type="ChEBI" id="CHEBI:15377"/>
        <dbReference type="ChEBI" id="CHEBI:57308"/>
        <dbReference type="ChEBI" id="CHEBI:57845"/>
        <dbReference type="EC" id="4.2.1.75"/>
    </reaction>
</comment>
<sequence>MKVLLTRPEGRNQSMEDALQQRGIASLTTPLMAIEPIHNPQGTALLDDADIVIFISTNAVEFANQFVTSIWPTNKHYIAVGDATCQALKMLNVAVIPAPDDLQQTEGLLTLPILQTDKVSQRQVLIIRGKGGREVLGDTLQQRGAILSYWEVYQRICPRYDAQQIVKTWQDFGIDTILLTSGEVLTNLLNMLPKEYFPWLQACHIIVPSIRVERQATAAGLSHVTNATAANSQAMLAALSL</sequence>
<dbReference type="InterPro" id="IPR036108">
    <property type="entry name" value="4pyrrol_syn_uPrphyn_synt_sf"/>
</dbReference>
<dbReference type="InterPro" id="IPR003754">
    <property type="entry name" value="4pyrrol_synth_uPrphyn_synth"/>
</dbReference>
<feature type="domain" description="Tetrapyrrole biosynthesis uroporphyrinogen III synthase" evidence="10">
    <location>
        <begin position="14"/>
        <end position="236"/>
    </location>
</feature>
<evidence type="ECO:0000313" key="12">
    <source>
        <dbReference type="Proteomes" id="UP000679575"/>
    </source>
</evidence>
<comment type="pathway">
    <text evidence="1 9">Porphyrin-containing compound metabolism; protoporphyrin-IX biosynthesis; coproporphyrinogen-III from 5-aminolevulinate: step 3/4.</text>
</comment>
<dbReference type="PANTHER" id="PTHR38042">
    <property type="entry name" value="UROPORPHYRINOGEN-III SYNTHASE, CHLOROPLASTIC"/>
    <property type="match status" value="1"/>
</dbReference>
<dbReference type="EC" id="4.2.1.75" evidence="3 9"/>
<evidence type="ECO:0000256" key="3">
    <source>
        <dbReference type="ARBA" id="ARBA00013109"/>
    </source>
</evidence>
<accession>A0ABX7YV29</accession>
<evidence type="ECO:0000313" key="11">
    <source>
        <dbReference type="EMBL" id="QUN06200.1"/>
    </source>
</evidence>
<evidence type="ECO:0000256" key="4">
    <source>
        <dbReference type="ARBA" id="ARBA00023239"/>
    </source>
</evidence>
<evidence type="ECO:0000256" key="5">
    <source>
        <dbReference type="ARBA" id="ARBA00023244"/>
    </source>
</evidence>
<keyword evidence="5 9" id="KW-0627">Porphyrin biosynthesis</keyword>
<evidence type="ECO:0000259" key="10">
    <source>
        <dbReference type="Pfam" id="PF02602"/>
    </source>
</evidence>